<keyword evidence="1" id="KW-0812">Transmembrane</keyword>
<evidence type="ECO:0000313" key="4">
    <source>
        <dbReference type="Proteomes" id="UP001524435"/>
    </source>
</evidence>
<comment type="caution">
    <text evidence="3">The sequence shown here is derived from an EMBL/GenBank/DDBJ whole genome shotgun (WGS) entry which is preliminary data.</text>
</comment>
<keyword evidence="1" id="KW-0472">Membrane</keyword>
<evidence type="ECO:0000259" key="2">
    <source>
        <dbReference type="Pfam" id="PF07670"/>
    </source>
</evidence>
<dbReference type="EMBL" id="JANGCH010000004">
    <property type="protein sequence ID" value="MCQ5121428.1"/>
    <property type="molecule type" value="Genomic_DNA"/>
</dbReference>
<feature type="transmembrane region" description="Helical" evidence="1">
    <location>
        <begin position="164"/>
        <end position="182"/>
    </location>
</feature>
<feature type="transmembrane region" description="Helical" evidence="1">
    <location>
        <begin position="40"/>
        <end position="66"/>
    </location>
</feature>
<sequence>MNVLWMGMISASIVYGLISGNAQMINESILQVGKETFDFVLPLICVTSFWNGVLSIAEACGLLRKLERLLAPFLRRLLPDLKEDEQTLSYVAANVSANFFGLGSAATPFGLKAMEGMQKHNQSAHTATRSMVTFLVLNTAGVTVFSTTILALRVSFHSQMAADFMPYAVIATVFASFVGLLVDRVWNYHD</sequence>
<dbReference type="InterPro" id="IPR011642">
    <property type="entry name" value="Gate_dom"/>
</dbReference>
<evidence type="ECO:0000313" key="3">
    <source>
        <dbReference type="EMBL" id="MCQ5121428.1"/>
    </source>
</evidence>
<gene>
    <name evidence="3" type="ORF">NE663_04045</name>
</gene>
<proteinExistence type="predicted"/>
<dbReference type="Pfam" id="PF07670">
    <property type="entry name" value="Gate"/>
    <property type="match status" value="1"/>
</dbReference>
<accession>A0ABT1SJM4</accession>
<keyword evidence="1" id="KW-1133">Transmembrane helix</keyword>
<feature type="domain" description="Nucleoside transporter/FeoB GTPase Gate" evidence="2">
    <location>
        <begin position="41"/>
        <end position="147"/>
    </location>
</feature>
<name>A0ABT1SJM4_9FIRM</name>
<reference evidence="3 4" key="1">
    <citation type="submission" date="2022-06" db="EMBL/GenBank/DDBJ databases">
        <title>Isolation of gut microbiota from human fecal samples.</title>
        <authorList>
            <person name="Pamer E.G."/>
            <person name="Barat B."/>
            <person name="Waligurski E."/>
            <person name="Medina S."/>
            <person name="Paddock L."/>
            <person name="Mostad J."/>
        </authorList>
    </citation>
    <scope>NUCLEOTIDE SEQUENCE [LARGE SCALE GENOMIC DNA]</scope>
    <source>
        <strain evidence="3 4">DFI.6.1</strain>
    </source>
</reference>
<evidence type="ECO:0000256" key="1">
    <source>
        <dbReference type="SAM" id="Phobius"/>
    </source>
</evidence>
<protein>
    <submittedName>
        <fullName evidence="3">Spore maturation protein A</fullName>
    </submittedName>
</protein>
<organism evidence="3 4">
    <name type="scientific">Massilicoli timonensis</name>
    <dbReference type="NCBI Taxonomy" id="2015901"/>
    <lineage>
        <taxon>Bacteria</taxon>
        <taxon>Bacillati</taxon>
        <taxon>Bacillota</taxon>
        <taxon>Erysipelotrichia</taxon>
        <taxon>Erysipelotrichales</taxon>
        <taxon>Erysipelotrichaceae</taxon>
        <taxon>Massilicoli</taxon>
    </lineage>
</organism>
<keyword evidence="4" id="KW-1185">Reference proteome</keyword>
<dbReference type="RefSeq" id="WP_102266543.1">
    <property type="nucleotide sequence ID" value="NZ_CALVCM010000008.1"/>
</dbReference>
<dbReference type="Proteomes" id="UP001524435">
    <property type="component" value="Unassembled WGS sequence"/>
</dbReference>
<feature type="transmembrane region" description="Helical" evidence="1">
    <location>
        <begin position="131"/>
        <end position="152"/>
    </location>
</feature>